<dbReference type="EMBL" id="MKGQ01000014">
    <property type="protein sequence ID" value="OKP02654.1"/>
    <property type="molecule type" value="Genomic_DNA"/>
</dbReference>
<proteinExistence type="predicted"/>
<protein>
    <submittedName>
        <fullName evidence="2">Uncharacterized protein</fullName>
    </submittedName>
</protein>
<keyword evidence="1" id="KW-1133">Transmembrane helix</keyword>
<sequence>MKNENRLTIMGTANFVFTRHIALTVAGIFSLFKFKLLD</sequence>
<evidence type="ECO:0000313" key="3">
    <source>
        <dbReference type="Proteomes" id="UP000186268"/>
    </source>
</evidence>
<reference evidence="2 3" key="1">
    <citation type="submission" date="2016-09" db="EMBL/GenBank/DDBJ databases">
        <title>Xenorhabdus thuongxuanensis sp. nov. and Xenorhabdus eapokensis sp. nov., isolated from Steinernema species.</title>
        <authorList>
            <person name="Kaempfer P."/>
            <person name="Tobias N.J."/>
            <person name="Phan Ke L."/>
            <person name="Bode H.B."/>
            <person name="Glaeser S.P."/>
        </authorList>
    </citation>
    <scope>NUCLEOTIDE SEQUENCE [LARGE SCALE GENOMIC DNA]</scope>
    <source>
        <strain evidence="2 3">DL20</strain>
    </source>
</reference>
<keyword evidence="1" id="KW-0472">Membrane</keyword>
<dbReference type="AlphaFoldDB" id="A0A1Q5TR02"/>
<dbReference type="Proteomes" id="UP000186268">
    <property type="component" value="Unassembled WGS sequence"/>
</dbReference>
<gene>
    <name evidence="2" type="ORF">Xedl_02305</name>
</gene>
<keyword evidence="3" id="KW-1185">Reference proteome</keyword>
<evidence type="ECO:0000256" key="1">
    <source>
        <dbReference type="SAM" id="Phobius"/>
    </source>
</evidence>
<name>A0A1Q5TR02_9GAMM</name>
<feature type="transmembrane region" description="Helical" evidence="1">
    <location>
        <begin position="12"/>
        <end position="32"/>
    </location>
</feature>
<keyword evidence="1" id="KW-0812">Transmembrane</keyword>
<organism evidence="2 3">
    <name type="scientific">Xenorhabdus eapokensis</name>
    <dbReference type="NCBI Taxonomy" id="1873482"/>
    <lineage>
        <taxon>Bacteria</taxon>
        <taxon>Pseudomonadati</taxon>
        <taxon>Pseudomonadota</taxon>
        <taxon>Gammaproteobacteria</taxon>
        <taxon>Enterobacterales</taxon>
        <taxon>Morganellaceae</taxon>
        <taxon>Xenorhabdus</taxon>
    </lineage>
</organism>
<accession>A0A1Q5TR02</accession>
<comment type="caution">
    <text evidence="2">The sequence shown here is derived from an EMBL/GenBank/DDBJ whole genome shotgun (WGS) entry which is preliminary data.</text>
</comment>
<evidence type="ECO:0000313" key="2">
    <source>
        <dbReference type="EMBL" id="OKP02654.1"/>
    </source>
</evidence>